<accession>A0A8T3DL48</accession>
<dbReference type="OrthoDB" id="17066at2759"/>
<name>A0A8T3DL48_9TELE</name>
<evidence type="ECO:0000256" key="1">
    <source>
        <dbReference type="SAM" id="MobiDB-lite"/>
    </source>
</evidence>
<evidence type="ECO:0000313" key="3">
    <source>
        <dbReference type="Proteomes" id="UP000829720"/>
    </source>
</evidence>
<evidence type="ECO:0000313" key="2">
    <source>
        <dbReference type="EMBL" id="KAI1895015.1"/>
    </source>
</evidence>
<dbReference type="AlphaFoldDB" id="A0A8T3DL48"/>
<comment type="caution">
    <text evidence="2">The sequence shown here is derived from an EMBL/GenBank/DDBJ whole genome shotgun (WGS) entry which is preliminary data.</text>
</comment>
<reference evidence="2" key="1">
    <citation type="submission" date="2021-01" db="EMBL/GenBank/DDBJ databases">
        <authorList>
            <person name="Zahm M."/>
            <person name="Roques C."/>
            <person name="Cabau C."/>
            <person name="Klopp C."/>
            <person name="Donnadieu C."/>
            <person name="Jouanno E."/>
            <person name="Lampietro C."/>
            <person name="Louis A."/>
            <person name="Herpin A."/>
            <person name="Echchiki A."/>
            <person name="Berthelot C."/>
            <person name="Parey E."/>
            <person name="Roest-Crollius H."/>
            <person name="Braasch I."/>
            <person name="Postlethwait J."/>
            <person name="Bobe J."/>
            <person name="Montfort J."/>
            <person name="Bouchez O."/>
            <person name="Begum T."/>
            <person name="Mejri S."/>
            <person name="Adams A."/>
            <person name="Chen W.-J."/>
            <person name="Guiguen Y."/>
        </authorList>
    </citation>
    <scope>NUCLEOTIDE SEQUENCE</scope>
    <source>
        <tissue evidence="2">Blood</tissue>
    </source>
</reference>
<sequence length="244" mass="26668">MEAKSPGMPTSGRKSAVSGSGRKLKDNAADWHNYILKWEKLNDEGSTIANQIVNLRLSKETGKEADIAVECDSTAVTQPTADLAVPNRELEDRCTALVDILEKMAHLVSKMEKLCSSAEGVCDLEAFQQDRTGVCAPLFHTWTTKCFAKVSAQLLHSYTTELALKRAIVAEMAHSSNPTSAWSTCPAGCTSPTWTTAPDSCWRAYSWRRGTGRCDPPSPLRTPACWSSEPPNTDQPLRPPKCVL</sequence>
<keyword evidence="3" id="KW-1185">Reference proteome</keyword>
<dbReference type="InterPro" id="IPR023250">
    <property type="entry name" value="Cyclin-dep_Kinase_2_interact"/>
</dbReference>
<proteinExistence type="predicted"/>
<dbReference type="EMBL" id="JAERUA010000009">
    <property type="protein sequence ID" value="KAI1895015.1"/>
    <property type="molecule type" value="Genomic_DNA"/>
</dbReference>
<gene>
    <name evidence="2" type="ORF">AGOR_G00101920</name>
</gene>
<dbReference type="PRINTS" id="PR02040">
    <property type="entry name" value="CDK2IP"/>
</dbReference>
<dbReference type="PANTHER" id="PTHR15827:SF2">
    <property type="entry name" value="CYCLIN-DEPENDENT KINASE 2-INTERACTING PROTEIN"/>
    <property type="match status" value="1"/>
</dbReference>
<organism evidence="2 3">
    <name type="scientific">Albula goreensis</name>
    <dbReference type="NCBI Taxonomy" id="1534307"/>
    <lineage>
        <taxon>Eukaryota</taxon>
        <taxon>Metazoa</taxon>
        <taxon>Chordata</taxon>
        <taxon>Craniata</taxon>
        <taxon>Vertebrata</taxon>
        <taxon>Euteleostomi</taxon>
        <taxon>Actinopterygii</taxon>
        <taxon>Neopterygii</taxon>
        <taxon>Teleostei</taxon>
        <taxon>Albuliformes</taxon>
        <taxon>Albulidae</taxon>
        <taxon>Albula</taxon>
    </lineage>
</organism>
<feature type="region of interest" description="Disordered" evidence="1">
    <location>
        <begin position="1"/>
        <end position="23"/>
    </location>
</feature>
<protein>
    <recommendedName>
        <fullName evidence="4">Cyclin-dependent kinase 2-interacting protein</fullName>
    </recommendedName>
</protein>
<feature type="region of interest" description="Disordered" evidence="1">
    <location>
        <begin position="225"/>
        <end position="244"/>
    </location>
</feature>
<evidence type="ECO:0008006" key="4">
    <source>
        <dbReference type="Google" id="ProtNLM"/>
    </source>
</evidence>
<dbReference type="Proteomes" id="UP000829720">
    <property type="component" value="Unassembled WGS sequence"/>
</dbReference>
<dbReference type="PANTHER" id="PTHR15827">
    <property type="entry name" value="CYCLIN-DEPENDENT KINASE 2-INTERACTING PROTEIN"/>
    <property type="match status" value="1"/>
</dbReference>